<dbReference type="InterPro" id="IPR000859">
    <property type="entry name" value="CUB_dom"/>
</dbReference>
<dbReference type="InterPro" id="IPR035914">
    <property type="entry name" value="Sperma_CUB_dom_sf"/>
</dbReference>
<sequence length="232" mass="26090">MQKIEPSLILILFILLVHYSDAKPINEKFFMDKMCGNESIIFDGDLRPGGWFQLTSSSKYQPNFSCSIKFRAAQPTQRFVVTVEKMNTVDCPKDLLLIYDSSTLLNQDIKQQCGTLASFSFTTTTSQVTFTFTSGSGTKSSGFQVAIALHFPAVHTCPQNLGFFLCGNKNCISKQLECDSHNHCGDGTDEYSCSDDTQSIKEFADFCRPQNDILEKEISEVEREYHDHTPIL</sequence>
<dbReference type="InterPro" id="IPR042333">
    <property type="entry name" value="LRAD2/Mig-13-like"/>
</dbReference>
<dbReference type="SUPFAM" id="SSF49854">
    <property type="entry name" value="Spermadhesin, CUB domain"/>
    <property type="match status" value="1"/>
</dbReference>
<protein>
    <recommendedName>
        <fullName evidence="4">CUB domain-containing protein</fullName>
    </recommendedName>
</protein>
<feature type="disulfide bond" evidence="2">
    <location>
        <begin position="166"/>
        <end position="184"/>
    </location>
</feature>
<feature type="domain" description="CUB" evidence="4">
    <location>
        <begin position="35"/>
        <end position="150"/>
    </location>
</feature>
<dbReference type="SUPFAM" id="SSF57424">
    <property type="entry name" value="LDL receptor-like module"/>
    <property type="match status" value="1"/>
</dbReference>
<organism evidence="5 6">
    <name type="scientific">Rotaria socialis</name>
    <dbReference type="NCBI Taxonomy" id="392032"/>
    <lineage>
        <taxon>Eukaryota</taxon>
        <taxon>Metazoa</taxon>
        <taxon>Spiralia</taxon>
        <taxon>Gnathifera</taxon>
        <taxon>Rotifera</taxon>
        <taxon>Eurotatoria</taxon>
        <taxon>Bdelloidea</taxon>
        <taxon>Philodinida</taxon>
        <taxon>Philodinidae</taxon>
        <taxon>Rotaria</taxon>
    </lineage>
</organism>
<evidence type="ECO:0000259" key="4">
    <source>
        <dbReference type="PROSITE" id="PS01180"/>
    </source>
</evidence>
<evidence type="ECO:0000256" key="3">
    <source>
        <dbReference type="SAM" id="SignalP"/>
    </source>
</evidence>
<evidence type="ECO:0000313" key="5">
    <source>
        <dbReference type="EMBL" id="CAF4280492.1"/>
    </source>
</evidence>
<evidence type="ECO:0000256" key="1">
    <source>
        <dbReference type="ARBA" id="ARBA00023157"/>
    </source>
</evidence>
<dbReference type="SMART" id="SM00192">
    <property type="entry name" value="LDLa"/>
    <property type="match status" value="1"/>
</dbReference>
<dbReference type="PANTHER" id="PTHR24652">
    <property type="entry name" value="LOW-DENSITY LIPOPROTEIN RECEPTOR CLASS A DOMAIN-CONTAINING PROTEIN 2"/>
    <property type="match status" value="1"/>
</dbReference>
<dbReference type="Proteomes" id="UP000663862">
    <property type="component" value="Unassembled WGS sequence"/>
</dbReference>
<dbReference type="AlphaFoldDB" id="A0A820GIC3"/>
<name>A0A820GIC3_9BILA</name>
<accession>A0A820GIC3</accession>
<dbReference type="InterPro" id="IPR036055">
    <property type="entry name" value="LDL_receptor-like_sf"/>
</dbReference>
<keyword evidence="3" id="KW-0732">Signal</keyword>
<dbReference type="InterPro" id="IPR023415">
    <property type="entry name" value="LDLR_class-A_CS"/>
</dbReference>
<comment type="caution">
    <text evidence="5">The sequence shown here is derived from an EMBL/GenBank/DDBJ whole genome shotgun (WGS) entry which is preliminary data.</text>
</comment>
<dbReference type="PANTHER" id="PTHR24652:SF69">
    <property type="entry name" value="CUB DOMAIN-CONTAINING PROTEIN"/>
    <property type="match status" value="1"/>
</dbReference>
<proteinExistence type="predicted"/>
<keyword evidence="1 2" id="KW-1015">Disulfide bond</keyword>
<dbReference type="Pfam" id="PF00057">
    <property type="entry name" value="Ldl_recept_a"/>
    <property type="match status" value="1"/>
</dbReference>
<dbReference type="PROSITE" id="PS01180">
    <property type="entry name" value="CUB"/>
    <property type="match status" value="1"/>
</dbReference>
<evidence type="ECO:0000256" key="2">
    <source>
        <dbReference type="PROSITE-ProRule" id="PRU00124"/>
    </source>
</evidence>
<dbReference type="SMART" id="SM00042">
    <property type="entry name" value="CUB"/>
    <property type="match status" value="1"/>
</dbReference>
<feature type="signal peptide" evidence="3">
    <location>
        <begin position="1"/>
        <end position="22"/>
    </location>
</feature>
<dbReference type="CDD" id="cd00112">
    <property type="entry name" value="LDLa"/>
    <property type="match status" value="1"/>
</dbReference>
<feature type="disulfide bond" evidence="2">
    <location>
        <begin position="178"/>
        <end position="193"/>
    </location>
</feature>
<dbReference type="InterPro" id="IPR002172">
    <property type="entry name" value="LDrepeatLR_classA_rpt"/>
</dbReference>
<dbReference type="Gene3D" id="2.60.120.290">
    <property type="entry name" value="Spermadhesin, CUB domain"/>
    <property type="match status" value="1"/>
</dbReference>
<comment type="caution">
    <text evidence="2">Lacks conserved residue(s) required for the propagation of feature annotation.</text>
</comment>
<dbReference type="Gene3D" id="4.10.400.10">
    <property type="entry name" value="Low-density Lipoprotein Receptor"/>
    <property type="match status" value="1"/>
</dbReference>
<gene>
    <name evidence="5" type="ORF">TSG867_LOCUS4947</name>
</gene>
<dbReference type="PROSITE" id="PS50068">
    <property type="entry name" value="LDLRA_2"/>
    <property type="match status" value="1"/>
</dbReference>
<evidence type="ECO:0000313" key="6">
    <source>
        <dbReference type="Proteomes" id="UP000663862"/>
    </source>
</evidence>
<dbReference type="EMBL" id="CAJOBQ010000166">
    <property type="protein sequence ID" value="CAF4280492.1"/>
    <property type="molecule type" value="Genomic_DNA"/>
</dbReference>
<dbReference type="Pfam" id="PF00431">
    <property type="entry name" value="CUB"/>
    <property type="match status" value="1"/>
</dbReference>
<dbReference type="PROSITE" id="PS01209">
    <property type="entry name" value="LDLRA_1"/>
    <property type="match status" value="1"/>
</dbReference>
<reference evidence="5" key="1">
    <citation type="submission" date="2021-02" db="EMBL/GenBank/DDBJ databases">
        <authorList>
            <person name="Nowell W R."/>
        </authorList>
    </citation>
    <scope>NUCLEOTIDE SEQUENCE</scope>
</reference>
<feature type="chain" id="PRO_5033007321" description="CUB domain-containing protein" evidence="3">
    <location>
        <begin position="23"/>
        <end position="232"/>
    </location>
</feature>